<dbReference type="EC" id="2.3.1.-" evidence="2"/>
<reference evidence="2" key="2">
    <citation type="submission" date="2021-04" db="EMBL/GenBank/DDBJ databases">
        <authorList>
            <person name="Gilroy R."/>
        </authorList>
    </citation>
    <scope>NUCLEOTIDE SEQUENCE</scope>
    <source>
        <strain evidence="2">5790</strain>
    </source>
</reference>
<dbReference type="AlphaFoldDB" id="A0A9D1PRP8"/>
<gene>
    <name evidence="2" type="ORF">H9900_03490</name>
</gene>
<dbReference type="EMBL" id="DXIJ01000067">
    <property type="protein sequence ID" value="HIV85856.1"/>
    <property type="molecule type" value="Genomic_DNA"/>
</dbReference>
<feature type="domain" description="N-acetyltransferase" evidence="1">
    <location>
        <begin position="1"/>
        <end position="151"/>
    </location>
</feature>
<dbReference type="GO" id="GO:0016747">
    <property type="term" value="F:acyltransferase activity, transferring groups other than amino-acyl groups"/>
    <property type="evidence" value="ECO:0007669"/>
    <property type="project" value="InterPro"/>
</dbReference>
<dbReference type="InterPro" id="IPR016181">
    <property type="entry name" value="Acyl_CoA_acyltransferase"/>
</dbReference>
<reference evidence="2" key="1">
    <citation type="journal article" date="2021" name="PeerJ">
        <title>Extensive microbial diversity within the chicken gut microbiome revealed by metagenomics and culture.</title>
        <authorList>
            <person name="Gilroy R."/>
            <person name="Ravi A."/>
            <person name="Getino M."/>
            <person name="Pursley I."/>
            <person name="Horton D.L."/>
            <person name="Alikhan N.F."/>
            <person name="Baker D."/>
            <person name="Gharbi K."/>
            <person name="Hall N."/>
            <person name="Watson M."/>
            <person name="Adriaenssens E.M."/>
            <person name="Foster-Nyarko E."/>
            <person name="Jarju S."/>
            <person name="Secka A."/>
            <person name="Antonio M."/>
            <person name="Oren A."/>
            <person name="Chaudhuri R.R."/>
            <person name="La Ragione R."/>
            <person name="Hildebrand F."/>
            <person name="Pallen M.J."/>
        </authorList>
    </citation>
    <scope>NUCLEOTIDE SEQUENCE</scope>
    <source>
        <strain evidence="2">5790</strain>
    </source>
</reference>
<dbReference type="SUPFAM" id="SSF55729">
    <property type="entry name" value="Acyl-CoA N-acyltransferases (Nat)"/>
    <property type="match status" value="1"/>
</dbReference>
<protein>
    <submittedName>
        <fullName evidence="2">GNAT family N-acetyltransferase</fullName>
        <ecNumber evidence="2">2.3.1.-</ecNumber>
    </submittedName>
</protein>
<dbReference type="InterPro" id="IPR000182">
    <property type="entry name" value="GNAT_dom"/>
</dbReference>
<keyword evidence="2" id="KW-0012">Acyltransferase</keyword>
<dbReference type="PANTHER" id="PTHR43451:SF1">
    <property type="entry name" value="ACETYLTRANSFERASE"/>
    <property type="match status" value="1"/>
</dbReference>
<dbReference type="PROSITE" id="PS51186">
    <property type="entry name" value="GNAT"/>
    <property type="match status" value="1"/>
</dbReference>
<organism evidence="2 3">
    <name type="scientific">Candidatus Monoglobus merdigallinarum</name>
    <dbReference type="NCBI Taxonomy" id="2838698"/>
    <lineage>
        <taxon>Bacteria</taxon>
        <taxon>Bacillati</taxon>
        <taxon>Bacillota</taxon>
        <taxon>Clostridia</taxon>
        <taxon>Monoglobales</taxon>
        <taxon>Monoglobaceae</taxon>
        <taxon>Monoglobus</taxon>
    </lineage>
</organism>
<name>A0A9D1PRP8_9FIRM</name>
<accession>A0A9D1PRP8</accession>
<evidence type="ECO:0000259" key="1">
    <source>
        <dbReference type="PROSITE" id="PS51186"/>
    </source>
</evidence>
<comment type="caution">
    <text evidence="2">The sequence shown here is derived from an EMBL/GenBank/DDBJ whole genome shotgun (WGS) entry which is preliminary data.</text>
</comment>
<dbReference type="InterPro" id="IPR052564">
    <property type="entry name" value="N-acetyltrans/Recomb-assoc"/>
</dbReference>
<evidence type="ECO:0000313" key="2">
    <source>
        <dbReference type="EMBL" id="HIV85856.1"/>
    </source>
</evidence>
<dbReference type="PANTHER" id="PTHR43451">
    <property type="entry name" value="ACETYLTRANSFERASE (GNAT) FAMILY PROTEIN"/>
    <property type="match status" value="1"/>
</dbReference>
<proteinExistence type="predicted"/>
<dbReference type="Pfam" id="PF13673">
    <property type="entry name" value="Acetyltransf_10"/>
    <property type="match status" value="1"/>
</dbReference>
<keyword evidence="2" id="KW-0808">Transferase</keyword>
<dbReference type="Gene3D" id="3.40.630.30">
    <property type="match status" value="1"/>
</dbReference>
<dbReference type="CDD" id="cd04301">
    <property type="entry name" value="NAT_SF"/>
    <property type="match status" value="1"/>
</dbReference>
<dbReference type="Proteomes" id="UP000824162">
    <property type="component" value="Unassembled WGS sequence"/>
</dbReference>
<evidence type="ECO:0000313" key="3">
    <source>
        <dbReference type="Proteomes" id="UP000824162"/>
    </source>
</evidence>
<sequence length="151" mass="17348">MIIREYRESDCKQAAELFLCTVHTVNAKDYSAEQLDAWAPKSIDLEAFNRSLLLHFSLVALKGGAVIGFGDIDESGYLDRLYVHRDYQGRGVASELCRRLESRYKVKKIVTHASITAKPFFEKRGYKALKRQEVERRGVLLTNYVMEKILT</sequence>